<proteinExistence type="predicted"/>
<reference evidence="1" key="1">
    <citation type="submission" date="2024-07" db="EMBL/GenBank/DDBJ databases">
        <authorList>
            <person name="Kim Y.J."/>
            <person name="Jeong J.Y."/>
        </authorList>
    </citation>
    <scope>NUCLEOTIDE SEQUENCE</scope>
    <source>
        <strain evidence="1">GIHE-MW2</strain>
    </source>
</reference>
<dbReference type="AlphaFoldDB" id="A0AAU8JBG1"/>
<name>A0AAU8JBG1_9CYAN</name>
<evidence type="ECO:0000313" key="1">
    <source>
        <dbReference type="EMBL" id="XCM36531.1"/>
    </source>
</evidence>
<organism evidence="1">
    <name type="scientific">Planktothricoides raciborskii GIHE-MW2</name>
    <dbReference type="NCBI Taxonomy" id="2792601"/>
    <lineage>
        <taxon>Bacteria</taxon>
        <taxon>Bacillati</taxon>
        <taxon>Cyanobacteriota</taxon>
        <taxon>Cyanophyceae</taxon>
        <taxon>Oscillatoriophycideae</taxon>
        <taxon>Oscillatoriales</taxon>
        <taxon>Oscillatoriaceae</taxon>
        <taxon>Planktothricoides</taxon>
    </lineage>
</organism>
<sequence>MTQMTDTRSKTTGLGLTIHPKNLTRFVRRSLAFIPWLNGKA</sequence>
<gene>
    <name evidence="1" type="ORF">ABWT76_005295</name>
</gene>
<protein>
    <submittedName>
        <fullName evidence="1">Uncharacterized protein</fullName>
    </submittedName>
</protein>
<dbReference type="EMBL" id="CP159837">
    <property type="protein sequence ID" value="XCM36531.1"/>
    <property type="molecule type" value="Genomic_DNA"/>
</dbReference>
<dbReference type="RefSeq" id="WP_354635222.1">
    <property type="nucleotide sequence ID" value="NZ_CP159837.1"/>
</dbReference>
<accession>A0AAU8JBG1</accession>